<dbReference type="PANTHER" id="PTHR22617:SF23">
    <property type="entry name" value="CHEMOTAXIS PROTEIN CHEW"/>
    <property type="match status" value="1"/>
</dbReference>
<evidence type="ECO:0000313" key="3">
    <source>
        <dbReference type="EMBL" id="MBM3226646.1"/>
    </source>
</evidence>
<feature type="region of interest" description="Disordered" evidence="1">
    <location>
        <begin position="1"/>
        <end position="20"/>
    </location>
</feature>
<dbReference type="Proteomes" id="UP000712673">
    <property type="component" value="Unassembled WGS sequence"/>
</dbReference>
<dbReference type="GO" id="GO:0007165">
    <property type="term" value="P:signal transduction"/>
    <property type="evidence" value="ECO:0007669"/>
    <property type="project" value="InterPro"/>
</dbReference>
<dbReference type="EMBL" id="VGLS01000989">
    <property type="protein sequence ID" value="MBM3226646.1"/>
    <property type="molecule type" value="Genomic_DNA"/>
</dbReference>
<sequence>YLERLLVGSDGEPTTAEEVEQSLRQDVGLLIGPETPDSPSDSIEPATPPEEMLPATVLPENVELDDAGPEELAPAYPPLVPDEALAPASTASPQPLTAGPGALDALIADIDATVQQVYSTTASTPYLEPGDDVPSTERYLLFTLAGGRYAVSIPQVLEIGRIPSITPVPNVPVWVRGVINLRGGGTLGH</sequence>
<dbReference type="SUPFAM" id="SSF50341">
    <property type="entry name" value="CheW-like"/>
    <property type="match status" value="1"/>
</dbReference>
<feature type="region of interest" description="Disordered" evidence="1">
    <location>
        <begin position="68"/>
        <end position="97"/>
    </location>
</feature>
<protein>
    <recommendedName>
        <fullName evidence="2">CheW-like domain-containing protein</fullName>
    </recommendedName>
</protein>
<evidence type="ECO:0000259" key="2">
    <source>
        <dbReference type="PROSITE" id="PS50851"/>
    </source>
</evidence>
<feature type="domain" description="CheW-like" evidence="2">
    <location>
        <begin position="136"/>
        <end position="189"/>
    </location>
</feature>
<dbReference type="GO" id="GO:0005829">
    <property type="term" value="C:cytosol"/>
    <property type="evidence" value="ECO:0007669"/>
    <property type="project" value="TreeGrafter"/>
</dbReference>
<comment type="caution">
    <text evidence="3">The sequence shown here is derived from an EMBL/GenBank/DDBJ whole genome shotgun (WGS) entry which is preliminary data.</text>
</comment>
<reference evidence="3" key="1">
    <citation type="submission" date="2019-03" db="EMBL/GenBank/DDBJ databases">
        <title>Lake Tanganyika Metagenome-Assembled Genomes (MAGs).</title>
        <authorList>
            <person name="Tran P."/>
        </authorList>
    </citation>
    <scope>NUCLEOTIDE SEQUENCE</scope>
    <source>
        <strain evidence="3">K_DeepCast_65m_m2_066</strain>
    </source>
</reference>
<accession>A0A937W7X1</accession>
<dbReference type="AlphaFoldDB" id="A0A937W7X1"/>
<gene>
    <name evidence="3" type="ORF">FJZ47_23015</name>
</gene>
<evidence type="ECO:0000313" key="4">
    <source>
        <dbReference type="Proteomes" id="UP000712673"/>
    </source>
</evidence>
<dbReference type="Pfam" id="PF01584">
    <property type="entry name" value="CheW"/>
    <property type="match status" value="1"/>
</dbReference>
<organism evidence="3 4">
    <name type="scientific">Tectimicrobiota bacterium</name>
    <dbReference type="NCBI Taxonomy" id="2528274"/>
    <lineage>
        <taxon>Bacteria</taxon>
        <taxon>Pseudomonadati</taxon>
        <taxon>Nitrospinota/Tectimicrobiota group</taxon>
        <taxon>Candidatus Tectimicrobiota</taxon>
    </lineage>
</organism>
<feature type="region of interest" description="Disordered" evidence="1">
    <location>
        <begin position="29"/>
        <end position="52"/>
    </location>
</feature>
<dbReference type="InterPro" id="IPR039315">
    <property type="entry name" value="CheW"/>
</dbReference>
<dbReference type="GO" id="GO:0006935">
    <property type="term" value="P:chemotaxis"/>
    <property type="evidence" value="ECO:0007669"/>
    <property type="project" value="InterPro"/>
</dbReference>
<dbReference type="InterPro" id="IPR036061">
    <property type="entry name" value="CheW-like_dom_sf"/>
</dbReference>
<dbReference type="PROSITE" id="PS50851">
    <property type="entry name" value="CHEW"/>
    <property type="match status" value="1"/>
</dbReference>
<dbReference type="Gene3D" id="2.40.50.180">
    <property type="entry name" value="CheA-289, Domain 4"/>
    <property type="match status" value="1"/>
</dbReference>
<dbReference type="PANTHER" id="PTHR22617">
    <property type="entry name" value="CHEMOTAXIS SENSOR HISTIDINE KINASE-RELATED"/>
    <property type="match status" value="1"/>
</dbReference>
<feature type="non-terminal residue" evidence="3">
    <location>
        <position position="1"/>
    </location>
</feature>
<evidence type="ECO:0000256" key="1">
    <source>
        <dbReference type="SAM" id="MobiDB-lite"/>
    </source>
</evidence>
<name>A0A937W7X1_UNCTE</name>
<dbReference type="InterPro" id="IPR002545">
    <property type="entry name" value="CheW-lke_dom"/>
</dbReference>
<proteinExistence type="predicted"/>